<dbReference type="InterPro" id="IPR003661">
    <property type="entry name" value="HisK_dim/P_dom"/>
</dbReference>
<evidence type="ECO:0000256" key="9">
    <source>
        <dbReference type="ARBA" id="ARBA00022777"/>
    </source>
</evidence>
<dbReference type="FunFam" id="1.10.287.130:FF:000008">
    <property type="entry name" value="Two-component sensor histidine kinase"/>
    <property type="match status" value="1"/>
</dbReference>
<keyword evidence="9 16" id="KW-0418">Kinase</keyword>
<dbReference type="SMART" id="SM00387">
    <property type="entry name" value="HATPase_c"/>
    <property type="match status" value="1"/>
</dbReference>
<evidence type="ECO:0000256" key="5">
    <source>
        <dbReference type="ARBA" id="ARBA00022553"/>
    </source>
</evidence>
<accession>A0A1G9IHS5</accession>
<dbReference type="PROSITE" id="PS50109">
    <property type="entry name" value="HIS_KIN"/>
    <property type="match status" value="1"/>
</dbReference>
<evidence type="ECO:0000256" key="1">
    <source>
        <dbReference type="ARBA" id="ARBA00000085"/>
    </source>
</evidence>
<keyword evidence="11 14" id="KW-1133">Transmembrane helix</keyword>
<dbReference type="STRING" id="1121325.SAMN04515677_101252"/>
<keyword evidence="17" id="KW-1185">Reference proteome</keyword>
<keyword evidence="10" id="KW-0067">ATP-binding</keyword>
<sequence length="732" mass="84923">MLDTKLKNNKFIINMVVIISILIASIGMCLVYPKIEKDSEKFGYNIFEEGYRFLKEIHVANYSLYYQCKKYGEEKQIKPSEILAEYSEIYKQEHEDDYYTQNDYSNYKKELDNKIYDLNKELNTEFKNLEYYAIDKESKEIKKKSNGNIDILLDEKASKSDILSLNNNYSFYLVLDYDENANIKVEKIHGANKEVILNNLESLQRDNVLDMNYASNGATIKPISNMKFVYAVPNKLVAGDKIYDFKTWQENYSYTSASYLYINIAMLFIVLLFIIIPYKELKNIFKFDKLSKIPFEIVAFIVLMAIAFIYGSSEIIISPTIKQQLIDFNRIQLNETVKNTLVYLLNMMYWICCFSAIFIGILTTKHIVKIGIRNYLRETCLIYKILRCLKNKTKNLIKWCCDIKLNSEDNKKIIILLLINFVVLSIMCSAWFFGIFGLIIYTLLLYVLVKKYHNKVRQDYLKLLNLTSEISCGNLDIDTNEDLGTFNVLKDEISNIQKGFKNAVDEEVKSQKMKTELISNVSHDLKTPLTSIITYVDLLKDTNLSEEKRELYLDTLEKKSQRLQALIEDLFEVSKATSGNITLNKIDVDVVSLMKQTLLELDDKIKESSLMVRSNYPNGKVILSLDSQRMFRVFENLVINITKYAMQGSRVYIDIIENEEYVEISFKNMTKDEITFNINELAERFVRGDKSRNTEGSGLGLAIAKSFVELQGGIFNLSIDGDLFKVVIKFAK</sequence>
<organism evidence="16 17">
    <name type="scientific">Romboutsia lituseburensis DSM 797</name>
    <dbReference type="NCBI Taxonomy" id="1121325"/>
    <lineage>
        <taxon>Bacteria</taxon>
        <taxon>Bacillati</taxon>
        <taxon>Bacillota</taxon>
        <taxon>Clostridia</taxon>
        <taxon>Peptostreptococcales</taxon>
        <taxon>Peptostreptococcaceae</taxon>
        <taxon>Romboutsia</taxon>
    </lineage>
</organism>
<dbReference type="SUPFAM" id="SSF47384">
    <property type="entry name" value="Homodimeric domain of signal transducing histidine kinase"/>
    <property type="match status" value="1"/>
</dbReference>
<dbReference type="PANTHER" id="PTHR45528:SF1">
    <property type="entry name" value="SENSOR HISTIDINE KINASE CPXA"/>
    <property type="match status" value="1"/>
</dbReference>
<evidence type="ECO:0000256" key="13">
    <source>
        <dbReference type="ARBA" id="ARBA00023136"/>
    </source>
</evidence>
<evidence type="ECO:0000256" key="14">
    <source>
        <dbReference type="SAM" id="Phobius"/>
    </source>
</evidence>
<feature type="transmembrane region" description="Helical" evidence="14">
    <location>
        <begin position="259"/>
        <end position="276"/>
    </location>
</feature>
<evidence type="ECO:0000259" key="15">
    <source>
        <dbReference type="PROSITE" id="PS50109"/>
    </source>
</evidence>
<evidence type="ECO:0000256" key="11">
    <source>
        <dbReference type="ARBA" id="ARBA00022989"/>
    </source>
</evidence>
<evidence type="ECO:0000256" key="7">
    <source>
        <dbReference type="ARBA" id="ARBA00022692"/>
    </source>
</evidence>
<dbReference type="Pfam" id="PF02518">
    <property type="entry name" value="HATPase_c"/>
    <property type="match status" value="1"/>
</dbReference>
<protein>
    <recommendedName>
        <fullName evidence="3">histidine kinase</fullName>
        <ecNumber evidence="3">2.7.13.3</ecNumber>
    </recommendedName>
</protein>
<evidence type="ECO:0000256" key="10">
    <source>
        <dbReference type="ARBA" id="ARBA00022840"/>
    </source>
</evidence>
<feature type="domain" description="Histidine kinase" evidence="15">
    <location>
        <begin position="520"/>
        <end position="732"/>
    </location>
</feature>
<evidence type="ECO:0000313" key="17">
    <source>
        <dbReference type="Proteomes" id="UP000199068"/>
    </source>
</evidence>
<dbReference type="Proteomes" id="UP000199068">
    <property type="component" value="Unassembled WGS sequence"/>
</dbReference>
<dbReference type="AlphaFoldDB" id="A0A1G9IHS5"/>
<keyword evidence="8" id="KW-0547">Nucleotide-binding</keyword>
<evidence type="ECO:0000256" key="4">
    <source>
        <dbReference type="ARBA" id="ARBA00022475"/>
    </source>
</evidence>
<dbReference type="InterPro" id="IPR050398">
    <property type="entry name" value="HssS/ArlS-like"/>
</dbReference>
<keyword evidence="7 14" id="KW-0812">Transmembrane</keyword>
<dbReference type="GO" id="GO:0000155">
    <property type="term" value="F:phosphorelay sensor kinase activity"/>
    <property type="evidence" value="ECO:0007669"/>
    <property type="project" value="InterPro"/>
</dbReference>
<feature type="transmembrane region" description="Helical" evidence="14">
    <location>
        <begin position="297"/>
        <end position="321"/>
    </location>
</feature>
<name>A0A1G9IHS5_9FIRM</name>
<dbReference type="InterPro" id="IPR003594">
    <property type="entry name" value="HATPase_dom"/>
</dbReference>
<evidence type="ECO:0000313" key="16">
    <source>
        <dbReference type="EMBL" id="SDL24585.1"/>
    </source>
</evidence>
<dbReference type="PANTHER" id="PTHR45528">
    <property type="entry name" value="SENSOR HISTIDINE KINASE CPXA"/>
    <property type="match status" value="1"/>
</dbReference>
<dbReference type="CDD" id="cd00082">
    <property type="entry name" value="HisKA"/>
    <property type="match status" value="1"/>
</dbReference>
<dbReference type="EC" id="2.7.13.3" evidence="3"/>
<feature type="transmembrane region" description="Helical" evidence="14">
    <location>
        <begin position="341"/>
        <end position="363"/>
    </location>
</feature>
<dbReference type="SMART" id="SM00388">
    <property type="entry name" value="HisKA"/>
    <property type="match status" value="1"/>
</dbReference>
<dbReference type="SUPFAM" id="SSF55874">
    <property type="entry name" value="ATPase domain of HSP90 chaperone/DNA topoisomerase II/histidine kinase"/>
    <property type="match status" value="1"/>
</dbReference>
<dbReference type="RefSeq" id="WP_139149815.1">
    <property type="nucleotide sequence ID" value="NZ_FNGW01000001.1"/>
</dbReference>
<dbReference type="InterPro" id="IPR005467">
    <property type="entry name" value="His_kinase_dom"/>
</dbReference>
<evidence type="ECO:0000256" key="6">
    <source>
        <dbReference type="ARBA" id="ARBA00022679"/>
    </source>
</evidence>
<gene>
    <name evidence="16" type="ORF">SAMN04515677_101252</name>
</gene>
<proteinExistence type="predicted"/>
<dbReference type="Gene3D" id="1.10.287.130">
    <property type="match status" value="1"/>
</dbReference>
<keyword evidence="4" id="KW-1003">Cell membrane</keyword>
<dbReference type="InterPro" id="IPR036890">
    <property type="entry name" value="HATPase_C_sf"/>
</dbReference>
<evidence type="ECO:0000256" key="12">
    <source>
        <dbReference type="ARBA" id="ARBA00023012"/>
    </source>
</evidence>
<feature type="transmembrane region" description="Helical" evidence="14">
    <location>
        <begin position="414"/>
        <end position="447"/>
    </location>
</feature>
<keyword evidence="5" id="KW-0597">Phosphoprotein</keyword>
<evidence type="ECO:0000256" key="8">
    <source>
        <dbReference type="ARBA" id="ARBA00022741"/>
    </source>
</evidence>
<keyword evidence="6" id="KW-0808">Transferase</keyword>
<keyword evidence="13 14" id="KW-0472">Membrane</keyword>
<dbReference type="EMBL" id="FNGW01000001">
    <property type="protein sequence ID" value="SDL24585.1"/>
    <property type="molecule type" value="Genomic_DNA"/>
</dbReference>
<dbReference type="Pfam" id="PF00512">
    <property type="entry name" value="HisKA"/>
    <property type="match status" value="1"/>
</dbReference>
<feature type="transmembrane region" description="Helical" evidence="14">
    <location>
        <begin position="12"/>
        <end position="33"/>
    </location>
</feature>
<dbReference type="Gene3D" id="3.30.565.10">
    <property type="entry name" value="Histidine kinase-like ATPase, C-terminal domain"/>
    <property type="match status" value="1"/>
</dbReference>
<dbReference type="InterPro" id="IPR036097">
    <property type="entry name" value="HisK_dim/P_sf"/>
</dbReference>
<evidence type="ECO:0000256" key="3">
    <source>
        <dbReference type="ARBA" id="ARBA00012438"/>
    </source>
</evidence>
<evidence type="ECO:0000256" key="2">
    <source>
        <dbReference type="ARBA" id="ARBA00004651"/>
    </source>
</evidence>
<comment type="catalytic activity">
    <reaction evidence="1">
        <text>ATP + protein L-histidine = ADP + protein N-phospho-L-histidine.</text>
        <dbReference type="EC" id="2.7.13.3"/>
    </reaction>
</comment>
<comment type="subcellular location">
    <subcellularLocation>
        <location evidence="2">Cell membrane</location>
        <topology evidence="2">Multi-pass membrane protein</topology>
    </subcellularLocation>
</comment>
<dbReference type="GO" id="GO:0005524">
    <property type="term" value="F:ATP binding"/>
    <property type="evidence" value="ECO:0007669"/>
    <property type="project" value="UniProtKB-KW"/>
</dbReference>
<dbReference type="GO" id="GO:0005886">
    <property type="term" value="C:plasma membrane"/>
    <property type="evidence" value="ECO:0007669"/>
    <property type="project" value="UniProtKB-SubCell"/>
</dbReference>
<reference evidence="16 17" key="1">
    <citation type="submission" date="2016-10" db="EMBL/GenBank/DDBJ databases">
        <authorList>
            <person name="de Groot N.N."/>
        </authorList>
    </citation>
    <scope>NUCLEOTIDE SEQUENCE [LARGE SCALE GENOMIC DNA]</scope>
    <source>
        <strain evidence="16 17">DSM 797</strain>
    </source>
</reference>
<keyword evidence="12" id="KW-0902">Two-component regulatory system</keyword>